<evidence type="ECO:0000256" key="4">
    <source>
        <dbReference type="ARBA" id="ARBA00023014"/>
    </source>
</evidence>
<dbReference type="Proteomes" id="UP000767854">
    <property type="component" value="Unassembled WGS sequence"/>
</dbReference>
<protein>
    <submittedName>
        <fullName evidence="6">Epoxyqueuosine reductase</fullName>
        <ecNumber evidence="6">1.17.99.6</ecNumber>
    </submittedName>
</protein>
<dbReference type="InterPro" id="IPR017900">
    <property type="entry name" value="4Fe4S_Fe_S_CS"/>
</dbReference>
<dbReference type="SUPFAM" id="SSF54862">
    <property type="entry name" value="4Fe-4S ferredoxins"/>
    <property type="match status" value="1"/>
</dbReference>
<evidence type="ECO:0000313" key="7">
    <source>
        <dbReference type="Proteomes" id="UP000767854"/>
    </source>
</evidence>
<evidence type="ECO:0000256" key="2">
    <source>
        <dbReference type="ARBA" id="ARBA00022723"/>
    </source>
</evidence>
<dbReference type="PANTHER" id="PTHR30002:SF4">
    <property type="entry name" value="EPOXYQUEUOSINE REDUCTASE"/>
    <property type="match status" value="1"/>
</dbReference>
<keyword evidence="6" id="KW-0560">Oxidoreductase</keyword>
<dbReference type="GO" id="GO:0052693">
    <property type="term" value="F:epoxyqueuosine reductase activity"/>
    <property type="evidence" value="ECO:0007669"/>
    <property type="project" value="UniProtKB-EC"/>
</dbReference>
<keyword evidence="7" id="KW-1185">Reference proteome</keyword>
<name>A0ABS2MRZ8_9FIRM</name>
<keyword evidence="3" id="KW-0408">Iron</keyword>
<dbReference type="Pfam" id="PF13484">
    <property type="entry name" value="Fer4_16"/>
    <property type="match status" value="1"/>
</dbReference>
<comment type="caution">
    <text evidence="6">The sequence shown here is derived from an EMBL/GenBank/DDBJ whole genome shotgun (WGS) entry which is preliminary data.</text>
</comment>
<gene>
    <name evidence="6" type="ORF">JOC49_001720</name>
</gene>
<evidence type="ECO:0000256" key="1">
    <source>
        <dbReference type="ARBA" id="ARBA00022485"/>
    </source>
</evidence>
<dbReference type="RefSeq" id="WP_204664337.1">
    <property type="nucleotide sequence ID" value="NZ_JAFBDT010000013.1"/>
</dbReference>
<dbReference type="PANTHER" id="PTHR30002">
    <property type="entry name" value="EPOXYQUEUOSINE REDUCTASE"/>
    <property type="match status" value="1"/>
</dbReference>
<sequence>MTSIEKIFSKLKIDSYGILELTPCVKKTIYDREVQLESWHQKRKISEFEPEGKNRFLVLNRDHPAQTIVAIAIPFDLKGMVGQNTLGWVDPSAWARDYHAVLKQLLLEIHTHLKTVLNRPLETPEYCVDTTPYIDREVALYTGLGKYGKNHFMINPKHGTHFYIGYLLYKTPLRIGQTSLDLTNIRYDGCETCDACVHACPSQICSFGEMDVTKCLSAITQTGFTRTDSDRELLKNRLYGCNTCQLVCPANKDKGVYEALQIESKNYIDPFELLCQSNKMFKRQYGGQGFAWRHGWIYKRNALNILGNTGDLTVYNRLKEMTFMRNDDKLKWDYQWALKALEKVIY</sequence>
<keyword evidence="2" id="KW-0479">Metal-binding</keyword>
<keyword evidence="4" id="KW-0411">Iron-sulfur</keyword>
<feature type="domain" description="4Fe-4S ferredoxin-type" evidence="5">
    <location>
        <begin position="181"/>
        <end position="210"/>
    </location>
</feature>
<evidence type="ECO:0000313" key="6">
    <source>
        <dbReference type="EMBL" id="MBM7562177.1"/>
    </source>
</evidence>
<evidence type="ECO:0000259" key="5">
    <source>
        <dbReference type="PROSITE" id="PS51379"/>
    </source>
</evidence>
<reference evidence="6 7" key="1">
    <citation type="submission" date="2021-01" db="EMBL/GenBank/DDBJ databases">
        <title>Genomic Encyclopedia of Type Strains, Phase IV (KMG-IV): sequencing the most valuable type-strain genomes for metagenomic binning, comparative biology and taxonomic classification.</title>
        <authorList>
            <person name="Goeker M."/>
        </authorList>
    </citation>
    <scope>NUCLEOTIDE SEQUENCE [LARGE SCALE GENOMIC DNA]</scope>
    <source>
        <strain evidence="6 7">DSM 24436</strain>
    </source>
</reference>
<dbReference type="EC" id="1.17.99.6" evidence="6"/>
<proteinExistence type="predicted"/>
<dbReference type="EMBL" id="JAFBDT010000013">
    <property type="protein sequence ID" value="MBM7562177.1"/>
    <property type="molecule type" value="Genomic_DNA"/>
</dbReference>
<dbReference type="PROSITE" id="PS00198">
    <property type="entry name" value="4FE4S_FER_1"/>
    <property type="match status" value="1"/>
</dbReference>
<dbReference type="InterPro" id="IPR004453">
    <property type="entry name" value="QueG"/>
</dbReference>
<keyword evidence="1" id="KW-0004">4Fe-4S</keyword>
<evidence type="ECO:0000256" key="3">
    <source>
        <dbReference type="ARBA" id="ARBA00023004"/>
    </source>
</evidence>
<dbReference type="PROSITE" id="PS51379">
    <property type="entry name" value="4FE4S_FER_2"/>
    <property type="match status" value="1"/>
</dbReference>
<accession>A0ABS2MRZ8</accession>
<dbReference type="InterPro" id="IPR017896">
    <property type="entry name" value="4Fe4S_Fe-S-bd"/>
</dbReference>
<organism evidence="6 7">
    <name type="scientific">Fusibacter tunisiensis</name>
    <dbReference type="NCBI Taxonomy" id="1008308"/>
    <lineage>
        <taxon>Bacteria</taxon>
        <taxon>Bacillati</taxon>
        <taxon>Bacillota</taxon>
        <taxon>Clostridia</taxon>
        <taxon>Eubacteriales</taxon>
        <taxon>Eubacteriales Family XII. Incertae Sedis</taxon>
        <taxon>Fusibacter</taxon>
    </lineage>
</organism>